<dbReference type="Proteomes" id="UP001176941">
    <property type="component" value="Chromosome X"/>
</dbReference>
<keyword evidence="3" id="KW-1185">Reference proteome</keyword>
<gene>
    <name evidence="2" type="ORF">MRATA1EN1_LOCUS29461</name>
</gene>
<feature type="region of interest" description="Disordered" evidence="1">
    <location>
        <begin position="34"/>
        <end position="74"/>
    </location>
</feature>
<sequence length="131" mass="14942">MPRQMENLHPVHRSPSSYFTPLDKPILKAAQRHHNLGPESRTQEVSQSQVHMLTKRSHTQGLKGQKAPKMHSPEYRYTHPRGFVVWLTKSTQIKYPITHDSAQRLKEIKCSQTAPVLSHAAIHKPTLPDTG</sequence>
<accession>A0ABN9A3F7</accession>
<proteinExistence type="predicted"/>
<organism evidence="2 3">
    <name type="scientific">Rangifer tarandus platyrhynchus</name>
    <name type="common">Svalbard reindeer</name>
    <dbReference type="NCBI Taxonomy" id="3082113"/>
    <lineage>
        <taxon>Eukaryota</taxon>
        <taxon>Metazoa</taxon>
        <taxon>Chordata</taxon>
        <taxon>Craniata</taxon>
        <taxon>Vertebrata</taxon>
        <taxon>Euteleostomi</taxon>
        <taxon>Mammalia</taxon>
        <taxon>Eutheria</taxon>
        <taxon>Laurasiatheria</taxon>
        <taxon>Artiodactyla</taxon>
        <taxon>Ruminantia</taxon>
        <taxon>Pecora</taxon>
        <taxon>Cervidae</taxon>
        <taxon>Odocoileinae</taxon>
        <taxon>Rangifer</taxon>
    </lineage>
</organism>
<evidence type="ECO:0000313" key="2">
    <source>
        <dbReference type="EMBL" id="CAI9180499.1"/>
    </source>
</evidence>
<protein>
    <submittedName>
        <fullName evidence="2">Uncharacterized protein</fullName>
    </submittedName>
</protein>
<feature type="region of interest" description="Disordered" evidence="1">
    <location>
        <begin position="1"/>
        <end position="20"/>
    </location>
</feature>
<name>A0ABN9A3F7_RANTA</name>
<dbReference type="EMBL" id="OX460343">
    <property type="protein sequence ID" value="CAI9180499.1"/>
    <property type="molecule type" value="Genomic_DNA"/>
</dbReference>
<reference evidence="2" key="1">
    <citation type="submission" date="2023-04" db="EMBL/GenBank/DDBJ databases">
        <authorList>
            <consortium name="ELIXIR-Norway"/>
        </authorList>
    </citation>
    <scope>NUCLEOTIDE SEQUENCE [LARGE SCALE GENOMIC DNA]</scope>
</reference>
<evidence type="ECO:0000313" key="3">
    <source>
        <dbReference type="Proteomes" id="UP001176941"/>
    </source>
</evidence>
<evidence type="ECO:0000256" key="1">
    <source>
        <dbReference type="SAM" id="MobiDB-lite"/>
    </source>
</evidence>